<dbReference type="AlphaFoldDB" id="A0A931B2D4"/>
<dbReference type="Gene3D" id="3.20.20.140">
    <property type="entry name" value="Metal-dependent hydrolases"/>
    <property type="match status" value="1"/>
</dbReference>
<gene>
    <name evidence="3" type="ORF">I2501_08045</name>
</gene>
<evidence type="ECO:0000256" key="1">
    <source>
        <dbReference type="ARBA" id="ARBA00023239"/>
    </source>
</evidence>
<dbReference type="RefSeq" id="WP_196193170.1">
    <property type="nucleotide sequence ID" value="NZ_JADPRT010000003.1"/>
</dbReference>
<organism evidence="3 4">
    <name type="scientific">Streptacidiphilus fuscans</name>
    <dbReference type="NCBI Taxonomy" id="2789292"/>
    <lineage>
        <taxon>Bacteria</taxon>
        <taxon>Bacillati</taxon>
        <taxon>Actinomycetota</taxon>
        <taxon>Actinomycetes</taxon>
        <taxon>Kitasatosporales</taxon>
        <taxon>Streptomycetaceae</taxon>
        <taxon>Streptacidiphilus</taxon>
    </lineage>
</organism>
<feature type="domain" description="Amidohydrolase-related" evidence="2">
    <location>
        <begin position="100"/>
        <end position="397"/>
    </location>
</feature>
<reference evidence="3" key="1">
    <citation type="submission" date="2020-11" db="EMBL/GenBank/DDBJ databases">
        <title>Isolation and identification of active actinomycetes.</title>
        <authorList>
            <person name="Yu B."/>
        </authorList>
    </citation>
    <scope>NUCLEOTIDE SEQUENCE</scope>
    <source>
        <strain evidence="3">NEAU-YB345</strain>
    </source>
</reference>
<name>A0A931B2D4_9ACTN</name>
<dbReference type="SUPFAM" id="SSF51556">
    <property type="entry name" value="Metallo-dependent hydrolases"/>
    <property type="match status" value="1"/>
</dbReference>
<dbReference type="InterPro" id="IPR032466">
    <property type="entry name" value="Metal_Hydrolase"/>
</dbReference>
<proteinExistence type="predicted"/>
<dbReference type="PANTHER" id="PTHR21240">
    <property type="entry name" value="2-AMINO-3-CARBOXYLMUCONATE-6-SEMIALDEHYDE DECARBOXYLASE"/>
    <property type="match status" value="1"/>
</dbReference>
<dbReference type="GO" id="GO:0005737">
    <property type="term" value="C:cytoplasm"/>
    <property type="evidence" value="ECO:0007669"/>
    <property type="project" value="TreeGrafter"/>
</dbReference>
<dbReference type="InterPro" id="IPR006680">
    <property type="entry name" value="Amidohydro-rel"/>
</dbReference>
<dbReference type="GO" id="GO:0016787">
    <property type="term" value="F:hydrolase activity"/>
    <property type="evidence" value="ECO:0007669"/>
    <property type="project" value="InterPro"/>
</dbReference>
<keyword evidence="1" id="KW-0456">Lyase</keyword>
<dbReference type="InterPro" id="IPR032465">
    <property type="entry name" value="ACMSD"/>
</dbReference>
<accession>A0A931B2D4</accession>
<comment type="caution">
    <text evidence="3">The sequence shown here is derived from an EMBL/GenBank/DDBJ whole genome shotgun (WGS) entry which is preliminary data.</text>
</comment>
<protein>
    <submittedName>
        <fullName evidence="3">Amidohydrolase</fullName>
    </submittedName>
</protein>
<keyword evidence="4" id="KW-1185">Reference proteome</keyword>
<dbReference type="EMBL" id="JADPRT010000003">
    <property type="protein sequence ID" value="MBF9067987.1"/>
    <property type="molecule type" value="Genomic_DNA"/>
</dbReference>
<evidence type="ECO:0000259" key="2">
    <source>
        <dbReference type="Pfam" id="PF04909"/>
    </source>
</evidence>
<dbReference type="Proteomes" id="UP000657385">
    <property type="component" value="Unassembled WGS sequence"/>
</dbReference>
<dbReference type="GO" id="GO:0016831">
    <property type="term" value="F:carboxy-lyase activity"/>
    <property type="evidence" value="ECO:0007669"/>
    <property type="project" value="InterPro"/>
</dbReference>
<dbReference type="GO" id="GO:0019748">
    <property type="term" value="P:secondary metabolic process"/>
    <property type="evidence" value="ECO:0007669"/>
    <property type="project" value="TreeGrafter"/>
</dbReference>
<dbReference type="Pfam" id="PF04909">
    <property type="entry name" value="Amidohydro_2"/>
    <property type="match status" value="1"/>
</dbReference>
<evidence type="ECO:0000313" key="4">
    <source>
        <dbReference type="Proteomes" id="UP000657385"/>
    </source>
</evidence>
<sequence>MESFPWIISVDDHTVEPPHVWQERLPAKYRELGPRIVRAPLAEMTFVGGRFTPVMGAPGSDGTIADWWVYEDLRRPLTRLDTAVGYPRDEVRLEAITYEQMRPGSFSIPERLEDMDVNHVQSALCFPTFPRFCGQTFTEAKDHELGLLCIRAYNDWMVEEWCGPAAQGRMIPLAIVPLWDAELAAAEVRRNAARGVRAVCFSEIPPHLGLPSIHTDDWDPFLRACEETRTVIAMHIGSSSRMPSTSADAPPAVGSTITFANCCFSMVDWLMSGKFDRFRDLKIMYAEGQIGWIPYILARADVVWEENRAWGGVADKVFTRPSELFAQHVYGCFFDDPHGLRNLDAIGAANVLYETDYPHSDSTWPKSREVAEEQMGHLEAPVVEQIVRGNAIELLGLTPDGLWGGAGSAAGSSAESSAGVQGG</sequence>
<dbReference type="PANTHER" id="PTHR21240:SF28">
    <property type="entry name" value="ISO-OROTATE DECARBOXYLASE (EUROFUNG)"/>
    <property type="match status" value="1"/>
</dbReference>
<evidence type="ECO:0000313" key="3">
    <source>
        <dbReference type="EMBL" id="MBF9067987.1"/>
    </source>
</evidence>